<feature type="domain" description="PpiC" evidence="7">
    <location>
        <begin position="139"/>
        <end position="238"/>
    </location>
</feature>
<comment type="caution">
    <text evidence="8">The sequence shown here is derived from an EMBL/GenBank/DDBJ whole genome shotgun (WGS) entry which is preliminary data.</text>
</comment>
<dbReference type="EMBL" id="VYXP01000006">
    <property type="protein sequence ID" value="KAA9130762.1"/>
    <property type="molecule type" value="Genomic_DNA"/>
</dbReference>
<dbReference type="Gene3D" id="3.10.50.40">
    <property type="match status" value="1"/>
</dbReference>
<evidence type="ECO:0000256" key="6">
    <source>
        <dbReference type="SAM" id="SignalP"/>
    </source>
</evidence>
<dbReference type="Proteomes" id="UP000325372">
    <property type="component" value="Unassembled WGS sequence"/>
</dbReference>
<reference evidence="8 9" key="1">
    <citation type="submission" date="2019-09" db="EMBL/GenBank/DDBJ databases">
        <title>Wenzhouxiangella sp. Genome sequencing and assembly.</title>
        <authorList>
            <person name="Zhang R."/>
        </authorList>
    </citation>
    <scope>NUCLEOTIDE SEQUENCE [LARGE SCALE GENOMIC DNA]</scope>
    <source>
        <strain evidence="8 9">W260</strain>
    </source>
</reference>
<comment type="similarity">
    <text evidence="2">Belongs to the PpiC/parvulin rotamase family.</text>
</comment>
<evidence type="ECO:0000256" key="4">
    <source>
        <dbReference type="ARBA" id="ARBA00023110"/>
    </source>
</evidence>
<dbReference type="AlphaFoldDB" id="A0A5N0T793"/>
<dbReference type="Pfam" id="PF00639">
    <property type="entry name" value="Rotamase"/>
    <property type="match status" value="1"/>
</dbReference>
<evidence type="ECO:0000256" key="5">
    <source>
        <dbReference type="PROSITE-ProRule" id="PRU00278"/>
    </source>
</evidence>
<sequence length="310" mass="35186">MRVTISLLVALLALSQTVSMAWAEDDDVFARRGNGVITHEEFDARVEQIPPEYRNNVIRDKGRLRQIIQKMLMNSQLAFDAREDGFEADPVVQLRMQLAAEEELANAWAEHVVLQSDPADYSVMAEEYYQGNRSMFMTPETVDVTHLLVGTGDRTDGEAREKADLLYAEIIAQPDRFQALIFENTDDPSVSTNEGSFKNVKPGDMVKPFEDAAFALEVGAFSEPVKSRFGYHIIRLDARNPGKQRSFEDVRPQLVNRMRKEHRERVKNEYLSSLQHQPLELTEEDLEAMVIRHFGPDAVEGAGQEKETGE</sequence>
<proteinExistence type="inferred from homology"/>
<comment type="catalytic activity">
    <reaction evidence="1">
        <text>[protein]-peptidylproline (omega=180) = [protein]-peptidylproline (omega=0)</text>
        <dbReference type="Rhea" id="RHEA:16237"/>
        <dbReference type="Rhea" id="RHEA-COMP:10747"/>
        <dbReference type="Rhea" id="RHEA-COMP:10748"/>
        <dbReference type="ChEBI" id="CHEBI:83833"/>
        <dbReference type="ChEBI" id="CHEBI:83834"/>
        <dbReference type="EC" id="5.2.1.8"/>
    </reaction>
</comment>
<dbReference type="EC" id="5.2.1.8" evidence="3"/>
<dbReference type="SUPFAM" id="SSF54534">
    <property type="entry name" value="FKBP-like"/>
    <property type="match status" value="1"/>
</dbReference>
<keyword evidence="9" id="KW-1185">Reference proteome</keyword>
<evidence type="ECO:0000313" key="8">
    <source>
        <dbReference type="EMBL" id="KAA9130762.1"/>
    </source>
</evidence>
<feature type="signal peptide" evidence="6">
    <location>
        <begin position="1"/>
        <end position="23"/>
    </location>
</feature>
<dbReference type="GO" id="GO:0003755">
    <property type="term" value="F:peptidyl-prolyl cis-trans isomerase activity"/>
    <property type="evidence" value="ECO:0007669"/>
    <property type="project" value="UniProtKB-KW"/>
</dbReference>
<dbReference type="PANTHER" id="PTHR47245">
    <property type="entry name" value="PEPTIDYLPROLYL ISOMERASE"/>
    <property type="match status" value="1"/>
</dbReference>
<evidence type="ECO:0000256" key="3">
    <source>
        <dbReference type="ARBA" id="ARBA00013194"/>
    </source>
</evidence>
<evidence type="ECO:0000313" key="9">
    <source>
        <dbReference type="Proteomes" id="UP000325372"/>
    </source>
</evidence>
<accession>A0A5N0T793</accession>
<evidence type="ECO:0000256" key="2">
    <source>
        <dbReference type="ARBA" id="ARBA00007656"/>
    </source>
</evidence>
<dbReference type="PROSITE" id="PS50198">
    <property type="entry name" value="PPIC_PPIASE_2"/>
    <property type="match status" value="1"/>
</dbReference>
<dbReference type="PANTHER" id="PTHR47245:SF2">
    <property type="entry name" value="PEPTIDYL-PROLYL CIS-TRANS ISOMERASE HP_0175-RELATED"/>
    <property type="match status" value="1"/>
</dbReference>
<name>A0A5N0T793_9GAMM</name>
<keyword evidence="4 5" id="KW-0697">Rotamase</keyword>
<evidence type="ECO:0000259" key="7">
    <source>
        <dbReference type="PROSITE" id="PS50198"/>
    </source>
</evidence>
<feature type="chain" id="PRO_5024362646" description="peptidylprolyl isomerase" evidence="6">
    <location>
        <begin position="24"/>
        <end position="310"/>
    </location>
</feature>
<dbReference type="InterPro" id="IPR050245">
    <property type="entry name" value="PrsA_foldase"/>
</dbReference>
<dbReference type="InterPro" id="IPR000297">
    <property type="entry name" value="PPIase_PpiC"/>
</dbReference>
<keyword evidence="5" id="KW-0413">Isomerase</keyword>
<dbReference type="RefSeq" id="WP_150864400.1">
    <property type="nucleotide sequence ID" value="NZ_VYXP01000006.1"/>
</dbReference>
<organism evidence="8 9">
    <name type="scientific">Marinihelvus fidelis</name>
    <dbReference type="NCBI Taxonomy" id="2613842"/>
    <lineage>
        <taxon>Bacteria</taxon>
        <taxon>Pseudomonadati</taxon>
        <taxon>Pseudomonadota</taxon>
        <taxon>Gammaproteobacteria</taxon>
        <taxon>Chromatiales</taxon>
        <taxon>Wenzhouxiangellaceae</taxon>
        <taxon>Marinihelvus</taxon>
    </lineage>
</organism>
<gene>
    <name evidence="8" type="ORF">F3N42_10330</name>
</gene>
<keyword evidence="6" id="KW-0732">Signal</keyword>
<protein>
    <recommendedName>
        <fullName evidence="3">peptidylprolyl isomerase</fullName>
        <ecNumber evidence="3">5.2.1.8</ecNumber>
    </recommendedName>
</protein>
<evidence type="ECO:0000256" key="1">
    <source>
        <dbReference type="ARBA" id="ARBA00000971"/>
    </source>
</evidence>
<dbReference type="InterPro" id="IPR046357">
    <property type="entry name" value="PPIase_dom_sf"/>
</dbReference>